<dbReference type="PANTHER" id="PTHR34818:SF1">
    <property type="entry name" value="PROTEIN BLI-3"/>
    <property type="match status" value="1"/>
</dbReference>
<gene>
    <name evidence="2" type="ORF">KTO63_22685</name>
</gene>
<evidence type="ECO:0000313" key="3">
    <source>
        <dbReference type="Proteomes" id="UP000812270"/>
    </source>
</evidence>
<dbReference type="PANTHER" id="PTHR34818">
    <property type="entry name" value="PROTEIN BLI-3"/>
    <property type="match status" value="1"/>
</dbReference>
<accession>A0A9E2SFD9</accession>
<dbReference type="Pfam" id="PF16242">
    <property type="entry name" value="Pyrid_ox_like"/>
    <property type="match status" value="1"/>
</dbReference>
<dbReference type="InterPro" id="IPR052917">
    <property type="entry name" value="Stress-Dev_Protein"/>
</dbReference>
<feature type="domain" description="General stress protein FMN-binding split barrel" evidence="1">
    <location>
        <begin position="8"/>
        <end position="154"/>
    </location>
</feature>
<proteinExistence type="predicted"/>
<dbReference type="AlphaFoldDB" id="A0A9E2SFD9"/>
<keyword evidence="3" id="KW-1185">Reference proteome</keyword>
<dbReference type="RefSeq" id="WP_217794245.1">
    <property type="nucleotide sequence ID" value="NZ_JAHSPG010000016.1"/>
</dbReference>
<protein>
    <submittedName>
        <fullName evidence="2">Pyridoxamine 5'-phosphate oxidase family protein</fullName>
    </submittedName>
</protein>
<organism evidence="2 3">
    <name type="scientific">Pinibacter aurantiacus</name>
    <dbReference type="NCBI Taxonomy" id="2851599"/>
    <lineage>
        <taxon>Bacteria</taxon>
        <taxon>Pseudomonadati</taxon>
        <taxon>Bacteroidota</taxon>
        <taxon>Chitinophagia</taxon>
        <taxon>Chitinophagales</taxon>
        <taxon>Chitinophagaceae</taxon>
        <taxon>Pinibacter</taxon>
    </lineage>
</organism>
<reference evidence="2" key="1">
    <citation type="submission" date="2021-06" db="EMBL/GenBank/DDBJ databases">
        <authorList>
            <person name="Huq M.A."/>
        </authorList>
    </citation>
    <scope>NUCLEOTIDE SEQUENCE</scope>
    <source>
        <strain evidence="2">MAH-26</strain>
    </source>
</reference>
<evidence type="ECO:0000313" key="2">
    <source>
        <dbReference type="EMBL" id="MBV4359990.1"/>
    </source>
</evidence>
<sequence>MDAQEKNDLQKLKELVEDIRICMFTTVDDHSKISSRPMSTVKVDESGYIWFFTNEYSETIQELSKDNMVSLIYAHPSKNIYIDIKGTTSVIINKDKIKELWNPMLKAWFPKGIDDPKLCLVKVAPQEAHYWKNSSNKAVVFLNILKAIATREQYSEGEHGKIKINQTM</sequence>
<comment type="caution">
    <text evidence="2">The sequence shown here is derived from an EMBL/GenBank/DDBJ whole genome shotgun (WGS) entry which is preliminary data.</text>
</comment>
<dbReference type="InterPro" id="IPR038725">
    <property type="entry name" value="YdaG_split_barrel_FMN-bd"/>
</dbReference>
<dbReference type="EMBL" id="JAHSPG010000016">
    <property type="protein sequence ID" value="MBV4359990.1"/>
    <property type="molecule type" value="Genomic_DNA"/>
</dbReference>
<name>A0A9E2SFD9_9BACT</name>
<dbReference type="Proteomes" id="UP000812270">
    <property type="component" value="Unassembled WGS sequence"/>
</dbReference>
<evidence type="ECO:0000259" key="1">
    <source>
        <dbReference type="Pfam" id="PF16242"/>
    </source>
</evidence>